<gene>
    <name evidence="1" type="ORF">GAK29_01203</name>
</gene>
<name>A0A833PIN4_ACIBZ</name>
<evidence type="ECO:0000313" key="2">
    <source>
        <dbReference type="Proteomes" id="UP000490535"/>
    </source>
</evidence>
<dbReference type="EMBL" id="WNDP01000021">
    <property type="protein sequence ID" value="KAF1026584.1"/>
    <property type="molecule type" value="Genomic_DNA"/>
</dbReference>
<dbReference type="AlphaFoldDB" id="A0A833PIN4"/>
<reference evidence="2" key="1">
    <citation type="journal article" date="2020" name="MBio">
        <title>Horizontal gene transfer to a defensive symbiont with a reduced genome amongst a multipartite beetle microbiome.</title>
        <authorList>
            <person name="Waterworth S.C."/>
            <person name="Florez L.V."/>
            <person name="Rees E.R."/>
            <person name="Hertweck C."/>
            <person name="Kaltenpoth M."/>
            <person name="Kwan J.C."/>
        </authorList>
    </citation>
    <scope>NUCLEOTIDE SEQUENCE [LARGE SCALE GENOMIC DNA]</scope>
</reference>
<comment type="caution">
    <text evidence="1">The sequence shown here is derived from an EMBL/GenBank/DDBJ whole genome shotgun (WGS) entry which is preliminary data.</text>
</comment>
<evidence type="ECO:0000313" key="1">
    <source>
        <dbReference type="EMBL" id="KAF1026584.1"/>
    </source>
</evidence>
<sequence length="161" mass="18723">MTNYRAEKLETIESYIENPTQDVYFDVFNGRYDIVMVVDWGEEDNAIIEYCEKILETGQLSAKFEDAENKQGFTITIQFGEKSLLIPYQGKGADRDTTLRTLNEILHPEYEIRFCKASDGSDTLEFIPLPQKLWHQLDLKYAGKLDDLFARFEHDSVFFGI</sequence>
<proteinExistence type="predicted"/>
<accession>A0A833PIN4</accession>
<organism evidence="1 2">
    <name type="scientific">Acinetobacter bereziniae</name>
    <name type="common">Acinetobacter genomosp. 10</name>
    <dbReference type="NCBI Taxonomy" id="106648"/>
    <lineage>
        <taxon>Bacteria</taxon>
        <taxon>Pseudomonadati</taxon>
        <taxon>Pseudomonadota</taxon>
        <taxon>Gammaproteobacteria</taxon>
        <taxon>Moraxellales</taxon>
        <taxon>Moraxellaceae</taxon>
        <taxon>Acinetobacter</taxon>
    </lineage>
</organism>
<protein>
    <submittedName>
        <fullName evidence="1">Uncharacterized protein</fullName>
    </submittedName>
</protein>
<dbReference type="Proteomes" id="UP000490535">
    <property type="component" value="Unassembled WGS sequence"/>
</dbReference>